<feature type="transmembrane region" description="Helical" evidence="1">
    <location>
        <begin position="182"/>
        <end position="204"/>
    </location>
</feature>
<gene>
    <name evidence="4" type="ORF">UFOVP1074_16</name>
    <name evidence="5" type="ORF">UFOVP1310_65</name>
    <name evidence="6" type="ORF">UFOVP1424_7</name>
    <name evidence="7" type="ORF">UFOVP1521_7</name>
    <name evidence="2" type="ORF">UFOVP899_22</name>
    <name evidence="3" type="ORF">UFOVP987_21</name>
</gene>
<dbReference type="EMBL" id="LR796840">
    <property type="protein sequence ID" value="CAB4168950.1"/>
    <property type="molecule type" value="Genomic_DNA"/>
</dbReference>
<protein>
    <submittedName>
        <fullName evidence="3">Uncharacterized protein</fullName>
    </submittedName>
</protein>
<feature type="transmembrane region" description="Helical" evidence="1">
    <location>
        <begin position="158"/>
        <end position="176"/>
    </location>
</feature>
<evidence type="ECO:0000256" key="1">
    <source>
        <dbReference type="SAM" id="Phobius"/>
    </source>
</evidence>
<reference evidence="3" key="1">
    <citation type="submission" date="2020-05" db="EMBL/GenBank/DDBJ databases">
        <authorList>
            <person name="Chiriac C."/>
            <person name="Salcher M."/>
            <person name="Ghai R."/>
            <person name="Kavagutti S V."/>
        </authorList>
    </citation>
    <scope>NUCLEOTIDE SEQUENCE</scope>
</reference>
<dbReference type="EMBL" id="LR797362">
    <property type="protein sequence ID" value="CAB4210320.1"/>
    <property type="molecule type" value="Genomic_DNA"/>
</dbReference>
<name>A0A6J5PWS9_9CAUD</name>
<keyword evidence="1" id="KW-0812">Transmembrane</keyword>
<dbReference type="EMBL" id="LR796935">
    <property type="protein sequence ID" value="CAB4176319.1"/>
    <property type="molecule type" value="Genomic_DNA"/>
</dbReference>
<evidence type="ECO:0000313" key="6">
    <source>
        <dbReference type="EMBL" id="CAB4210320.1"/>
    </source>
</evidence>
<proteinExistence type="predicted"/>
<organism evidence="3">
    <name type="scientific">uncultured Caudovirales phage</name>
    <dbReference type="NCBI Taxonomy" id="2100421"/>
    <lineage>
        <taxon>Viruses</taxon>
        <taxon>Duplodnaviria</taxon>
        <taxon>Heunggongvirae</taxon>
        <taxon>Uroviricota</taxon>
        <taxon>Caudoviricetes</taxon>
        <taxon>Peduoviridae</taxon>
        <taxon>Maltschvirus</taxon>
        <taxon>Maltschvirus maltsch</taxon>
    </lineage>
</organism>
<dbReference type="EMBL" id="LR798374">
    <property type="protein sequence ID" value="CAB5227218.1"/>
    <property type="molecule type" value="Genomic_DNA"/>
</dbReference>
<sequence>MQEELLREILTKHKYPQMAKSGGVVPEEAHFNLKEVELLNSLQGNEVRLPEHGNIRSFMPLAELFSDPTYLRLVRQIVENLNEHQVDDSEVEYALDEFTEENKDKTTIQPESPLATVEASQGIGGDTEICLCPSNMLDFFDEVRGFSSVNPKDGKRQYFLPLIGALLGGLAAPSIAGGLMGVPLGMLGSGLATAAGAGLGHMALGGKPKDALKAAAFGGLGSLAAPALGSLFGGAGGAAGATTANASIQAQNAAAAAAPAAASGSSGLMGSLGLGSMFTPKVMIPTALMGGMLYKANQDNLKMQKQYTQQMNDYNKNEQEKKNRVNDYFASANKVDVTAHKEPQRDYLNSHQTEIGSSYGMSPMYGFRTGQYYAQGGRIEDKSGGIIGDGKGQQDNIHDDYDVGDYIMPADVTSGLGDGHTDAGYQELDNLKNYIYKNKDVHEAYEKVPVHIKTELTKKQPVAVSPGEYRFDKNITVAVGDGNLKKADSIFQEFYKLVRNDKRTNGNTIPKKAKSAIEYFKNAQRKVDRKMGE</sequence>
<evidence type="ECO:0000313" key="2">
    <source>
        <dbReference type="EMBL" id="CAB4168950.1"/>
    </source>
</evidence>
<evidence type="ECO:0000313" key="5">
    <source>
        <dbReference type="EMBL" id="CAB4198381.1"/>
    </source>
</evidence>
<evidence type="ECO:0000313" key="3">
    <source>
        <dbReference type="EMBL" id="CAB4176319.1"/>
    </source>
</evidence>
<evidence type="ECO:0000313" key="4">
    <source>
        <dbReference type="EMBL" id="CAB4180836.1"/>
    </source>
</evidence>
<keyword evidence="1" id="KW-1133">Transmembrane helix</keyword>
<dbReference type="EMBL" id="LR797262">
    <property type="protein sequence ID" value="CAB4198381.1"/>
    <property type="molecule type" value="Genomic_DNA"/>
</dbReference>
<keyword evidence="1" id="KW-0472">Membrane</keyword>
<evidence type="ECO:0000313" key="7">
    <source>
        <dbReference type="EMBL" id="CAB5227218.1"/>
    </source>
</evidence>
<accession>A0A6J5PWS9</accession>
<dbReference type="EMBL" id="LR797006">
    <property type="protein sequence ID" value="CAB4180836.1"/>
    <property type="molecule type" value="Genomic_DNA"/>
</dbReference>